<dbReference type="SUPFAM" id="SSF53067">
    <property type="entry name" value="Actin-like ATPase domain"/>
    <property type="match status" value="1"/>
</dbReference>
<dbReference type="Gene3D" id="3.30.420.40">
    <property type="match status" value="2"/>
</dbReference>
<accession>A0A381RPE3</accession>
<gene>
    <name evidence="1" type="ORF">METZ01_LOCUS45978</name>
</gene>
<dbReference type="AlphaFoldDB" id="A0A381RPE3"/>
<dbReference type="PANTHER" id="PTHR30605:SF0">
    <property type="entry name" value="ANHYDRO-N-ACETYLMURAMIC ACID KINASE"/>
    <property type="match status" value="1"/>
</dbReference>
<dbReference type="EMBL" id="UINC01002120">
    <property type="protein sequence ID" value="SUZ93124.1"/>
    <property type="molecule type" value="Genomic_DNA"/>
</dbReference>
<evidence type="ECO:0000313" key="1">
    <source>
        <dbReference type="EMBL" id="SUZ93124.1"/>
    </source>
</evidence>
<dbReference type="HAMAP" id="MF_01270">
    <property type="entry name" value="AnhMurNAc_kinase"/>
    <property type="match status" value="1"/>
</dbReference>
<proteinExistence type="inferred from homology"/>
<dbReference type="NCBIfam" id="NF007148">
    <property type="entry name" value="PRK09585.3-2"/>
    <property type="match status" value="1"/>
</dbReference>
<dbReference type="InterPro" id="IPR043129">
    <property type="entry name" value="ATPase_NBD"/>
</dbReference>
<dbReference type="Pfam" id="PF03702">
    <property type="entry name" value="AnmK"/>
    <property type="match status" value="1"/>
</dbReference>
<reference evidence="1" key="1">
    <citation type="submission" date="2018-05" db="EMBL/GenBank/DDBJ databases">
        <authorList>
            <person name="Lanie J.A."/>
            <person name="Ng W.-L."/>
            <person name="Kazmierczak K.M."/>
            <person name="Andrzejewski T.M."/>
            <person name="Davidsen T.M."/>
            <person name="Wayne K.J."/>
            <person name="Tettelin H."/>
            <person name="Glass J.I."/>
            <person name="Rusch D."/>
            <person name="Podicherti R."/>
            <person name="Tsui H.-C.T."/>
            <person name="Winkler M.E."/>
        </authorList>
    </citation>
    <scope>NUCLEOTIDE SEQUENCE</scope>
</reference>
<dbReference type="GO" id="GO:0009254">
    <property type="term" value="P:peptidoglycan turnover"/>
    <property type="evidence" value="ECO:0007669"/>
    <property type="project" value="InterPro"/>
</dbReference>
<dbReference type="GO" id="GO:0006040">
    <property type="term" value="P:amino sugar metabolic process"/>
    <property type="evidence" value="ECO:0007669"/>
    <property type="project" value="InterPro"/>
</dbReference>
<dbReference type="PANTHER" id="PTHR30605">
    <property type="entry name" value="ANHYDRO-N-ACETYLMURAMIC ACID KINASE"/>
    <property type="match status" value="1"/>
</dbReference>
<sequence length="391" mass="40189">MSHAIEPNLVIGLSSGTSMDGIDAALVQLDHSAVPPAIELIAFETYAYARSLSEALRAAPKKALPADLSLMDVMVGEEFARAALKLLETVGMATSEIAAIGSHGQTIVHLPGRIPDAGPGPSIHASLQIGQPAVIAERTGITTVADFRARDLASGGQGAPLVPLLDHRLYADPTIGRVALNVGGIANVTGLPPSSDLSDVLAFDTGPGNVLLDAAARYRGIGAGCDVDGELAISGQPQEGILDELLANPFFKRKPPKSADTTDFLNDRIAALFDRSESISDADLLATLTEFTACTVAKAIARFLAVRQPVDEVLISGGGVYNHALRGRLSELILPAQLRDAGDVACVPGDAKEAVAFAVLAAETLAGRPGNVPTATGASGPRVLGTIVPGV</sequence>
<protein>
    <recommendedName>
        <fullName evidence="2">Anhydro-N-acetylmuramic acid kinase</fullName>
    </recommendedName>
</protein>
<dbReference type="CDD" id="cd24050">
    <property type="entry name" value="ASKHA_NBD_ANMK"/>
    <property type="match status" value="1"/>
</dbReference>
<dbReference type="GO" id="GO:0016773">
    <property type="term" value="F:phosphotransferase activity, alcohol group as acceptor"/>
    <property type="evidence" value="ECO:0007669"/>
    <property type="project" value="InterPro"/>
</dbReference>
<dbReference type="InterPro" id="IPR005338">
    <property type="entry name" value="Anhydro_N_Ac-Mur_kinase"/>
</dbReference>
<dbReference type="GO" id="GO:0005524">
    <property type="term" value="F:ATP binding"/>
    <property type="evidence" value="ECO:0007669"/>
    <property type="project" value="InterPro"/>
</dbReference>
<organism evidence="1">
    <name type="scientific">marine metagenome</name>
    <dbReference type="NCBI Taxonomy" id="408172"/>
    <lineage>
        <taxon>unclassified sequences</taxon>
        <taxon>metagenomes</taxon>
        <taxon>ecological metagenomes</taxon>
    </lineage>
</organism>
<evidence type="ECO:0008006" key="2">
    <source>
        <dbReference type="Google" id="ProtNLM"/>
    </source>
</evidence>
<name>A0A381RPE3_9ZZZZ</name>